<sequence>MGGKIGFRFYKPGVVSLLFLQEPGRERVINVILILAFFIKFFIKVHGKQMQITGEIISCKVYICDLGQYTKAG</sequence>
<evidence type="ECO:0000313" key="1">
    <source>
        <dbReference type="EMBL" id="KRT14233.1"/>
    </source>
</evidence>
<reference evidence="1 2" key="1">
    <citation type="submission" date="2015-11" db="EMBL/GenBank/DDBJ databases">
        <title>Sequence of Pedobacter ginsenosidimutans.</title>
        <authorList>
            <person name="Carson E."/>
            <person name="Keyser V."/>
            <person name="Newman J."/>
            <person name="Miller J."/>
        </authorList>
    </citation>
    <scope>NUCLEOTIDE SEQUENCE [LARGE SCALE GENOMIC DNA]</scope>
    <source>
        <strain evidence="1 2">KACC 14530</strain>
    </source>
</reference>
<gene>
    <name evidence="1" type="ORF">ASU31_20395</name>
</gene>
<name>A0A0T5VKJ8_9SPHI</name>
<accession>A0A0T5VKJ8</accession>
<dbReference type="Proteomes" id="UP000051950">
    <property type="component" value="Unassembled WGS sequence"/>
</dbReference>
<protein>
    <submittedName>
        <fullName evidence="1">Uncharacterized protein</fullName>
    </submittedName>
</protein>
<evidence type="ECO:0000313" key="2">
    <source>
        <dbReference type="Proteomes" id="UP000051950"/>
    </source>
</evidence>
<comment type="caution">
    <text evidence="1">The sequence shown here is derived from an EMBL/GenBank/DDBJ whole genome shotgun (WGS) entry which is preliminary data.</text>
</comment>
<dbReference type="EMBL" id="LMZQ01000021">
    <property type="protein sequence ID" value="KRT14233.1"/>
    <property type="molecule type" value="Genomic_DNA"/>
</dbReference>
<organism evidence="1 2">
    <name type="scientific">Pedobacter ginsenosidimutans</name>
    <dbReference type="NCBI Taxonomy" id="687842"/>
    <lineage>
        <taxon>Bacteria</taxon>
        <taxon>Pseudomonadati</taxon>
        <taxon>Bacteroidota</taxon>
        <taxon>Sphingobacteriia</taxon>
        <taxon>Sphingobacteriales</taxon>
        <taxon>Sphingobacteriaceae</taxon>
        <taxon>Pedobacter</taxon>
    </lineage>
</organism>
<dbReference type="AlphaFoldDB" id="A0A0T5VKJ8"/>
<keyword evidence="2" id="KW-1185">Reference proteome</keyword>
<proteinExistence type="predicted"/>